<dbReference type="OrthoDB" id="9792439at2"/>
<dbReference type="InterPro" id="IPR051045">
    <property type="entry name" value="TonB-dependent_transducer"/>
</dbReference>
<evidence type="ECO:0000313" key="13">
    <source>
        <dbReference type="EMBL" id="CUA83005.1"/>
    </source>
</evidence>
<dbReference type="PROSITE" id="PS52015">
    <property type="entry name" value="TONB_CTD"/>
    <property type="match status" value="1"/>
</dbReference>
<organism evidence="13 14">
    <name type="scientific">Gulbenkiania indica</name>
    <dbReference type="NCBI Taxonomy" id="375574"/>
    <lineage>
        <taxon>Bacteria</taxon>
        <taxon>Pseudomonadati</taxon>
        <taxon>Pseudomonadota</taxon>
        <taxon>Betaproteobacteria</taxon>
        <taxon>Neisseriales</taxon>
        <taxon>Chromobacteriaceae</taxon>
        <taxon>Gulbenkiania</taxon>
    </lineage>
</organism>
<evidence type="ECO:0000256" key="8">
    <source>
        <dbReference type="ARBA" id="ARBA00022989"/>
    </source>
</evidence>
<evidence type="ECO:0000256" key="7">
    <source>
        <dbReference type="ARBA" id="ARBA00022927"/>
    </source>
</evidence>
<evidence type="ECO:0000256" key="11">
    <source>
        <dbReference type="SAM" id="MobiDB-lite"/>
    </source>
</evidence>
<proteinExistence type="inferred from homology"/>
<evidence type="ECO:0000256" key="3">
    <source>
        <dbReference type="ARBA" id="ARBA00022448"/>
    </source>
</evidence>
<keyword evidence="3 10" id="KW-0813">Transport</keyword>
<evidence type="ECO:0000256" key="2">
    <source>
        <dbReference type="ARBA" id="ARBA00006555"/>
    </source>
</evidence>
<keyword evidence="5 10" id="KW-0997">Cell inner membrane</keyword>
<evidence type="ECO:0000256" key="1">
    <source>
        <dbReference type="ARBA" id="ARBA00004383"/>
    </source>
</evidence>
<dbReference type="Pfam" id="PF03544">
    <property type="entry name" value="TonB_C"/>
    <property type="match status" value="1"/>
</dbReference>
<keyword evidence="14" id="KW-1185">Reference proteome</keyword>
<keyword evidence="7 10" id="KW-0653">Protein transport</keyword>
<keyword evidence="6" id="KW-0812">Transmembrane</keyword>
<feature type="compositionally biased region" description="Low complexity" evidence="11">
    <location>
        <begin position="61"/>
        <end position="72"/>
    </location>
</feature>
<accession>A0A0K6GWN9</accession>
<dbReference type="GO" id="GO:0015891">
    <property type="term" value="P:siderophore transport"/>
    <property type="evidence" value="ECO:0007669"/>
    <property type="project" value="InterPro"/>
</dbReference>
<dbReference type="PRINTS" id="PR01374">
    <property type="entry name" value="TONBPROTEIN"/>
</dbReference>
<dbReference type="GO" id="GO:0055085">
    <property type="term" value="P:transmembrane transport"/>
    <property type="evidence" value="ECO:0007669"/>
    <property type="project" value="InterPro"/>
</dbReference>
<dbReference type="InterPro" id="IPR003538">
    <property type="entry name" value="TonB"/>
</dbReference>
<sequence length="230" mass="24071">MNRSAFPPITLAAVTGLHVAALFALSSMREQPVTPPVPQAMEMVSLPSPLPMAPPKPVPQAAPAKPVVQPKAAPKPTPPRQVVERTPRSVTAPSTQPDTTAPASPAAQPADGPSAAAATPAGNGSPKAEARELPVTPPLHAGGYLDNPRPPYPALSMEAGESGKVLLSVHVTADGRAESVSVVRSSGFPRLDRSARETVQRWRFIPAKRGNEPIPYTYNVPIDFSLRSSS</sequence>
<dbReference type="SUPFAM" id="SSF74653">
    <property type="entry name" value="TolA/TonB C-terminal domain"/>
    <property type="match status" value="1"/>
</dbReference>
<name>A0A0K6GWN9_9NEIS</name>
<keyword evidence="8" id="KW-1133">Transmembrane helix</keyword>
<evidence type="ECO:0000259" key="12">
    <source>
        <dbReference type="PROSITE" id="PS52015"/>
    </source>
</evidence>
<feature type="compositionally biased region" description="Low complexity" evidence="11">
    <location>
        <begin position="91"/>
        <end position="122"/>
    </location>
</feature>
<comment type="subcellular location">
    <subcellularLocation>
        <location evidence="1 10">Cell inner membrane</location>
        <topology evidence="1 10">Single-pass membrane protein</topology>
        <orientation evidence="1 10">Periplasmic side</orientation>
    </subcellularLocation>
</comment>
<dbReference type="EMBL" id="CYHA01000003">
    <property type="protein sequence ID" value="CUA83005.1"/>
    <property type="molecule type" value="Genomic_DNA"/>
</dbReference>
<comment type="function">
    <text evidence="10">Interacts with outer membrane receptor proteins that carry out high-affinity binding and energy dependent uptake into the periplasmic space of specific substrates. It could act to transduce energy from the cytoplasmic membrane to specific energy-requiring processes in the outer membrane, resulting in the release into the periplasm of ligands bound by these outer membrane proteins.</text>
</comment>
<evidence type="ECO:0000256" key="5">
    <source>
        <dbReference type="ARBA" id="ARBA00022519"/>
    </source>
</evidence>
<dbReference type="GO" id="GO:0015031">
    <property type="term" value="P:protein transport"/>
    <property type="evidence" value="ECO:0007669"/>
    <property type="project" value="UniProtKB-UniRule"/>
</dbReference>
<dbReference type="InterPro" id="IPR037682">
    <property type="entry name" value="TonB_C"/>
</dbReference>
<reference evidence="14" key="1">
    <citation type="submission" date="2015-08" db="EMBL/GenBank/DDBJ databases">
        <authorList>
            <person name="Varghese N."/>
        </authorList>
    </citation>
    <scope>NUCLEOTIDE SEQUENCE [LARGE SCALE GENOMIC DNA]</scope>
    <source>
        <strain evidence="14">DSM 17901</strain>
    </source>
</reference>
<dbReference type="PANTHER" id="PTHR33446">
    <property type="entry name" value="PROTEIN TONB-RELATED"/>
    <property type="match status" value="1"/>
</dbReference>
<dbReference type="STRING" id="375574.GCA_001418035_01316"/>
<feature type="region of interest" description="Disordered" evidence="11">
    <location>
        <begin position="51"/>
        <end position="157"/>
    </location>
</feature>
<dbReference type="InterPro" id="IPR006260">
    <property type="entry name" value="TonB/TolA_C"/>
</dbReference>
<feature type="domain" description="TonB C-terminal" evidence="12">
    <location>
        <begin position="137"/>
        <end position="230"/>
    </location>
</feature>
<comment type="similarity">
    <text evidence="2 10">Belongs to the TonB family.</text>
</comment>
<evidence type="ECO:0000313" key="14">
    <source>
        <dbReference type="Proteomes" id="UP000243535"/>
    </source>
</evidence>
<dbReference type="Gene3D" id="3.30.1150.10">
    <property type="match status" value="1"/>
</dbReference>
<dbReference type="NCBIfam" id="TIGR01352">
    <property type="entry name" value="tonB_Cterm"/>
    <property type="match status" value="1"/>
</dbReference>
<evidence type="ECO:0000256" key="9">
    <source>
        <dbReference type="ARBA" id="ARBA00023136"/>
    </source>
</evidence>
<protein>
    <recommendedName>
        <fullName evidence="10">Protein TonB</fullName>
    </recommendedName>
</protein>
<evidence type="ECO:0000256" key="4">
    <source>
        <dbReference type="ARBA" id="ARBA00022475"/>
    </source>
</evidence>
<dbReference type="GO" id="GO:0031992">
    <property type="term" value="F:energy transducer activity"/>
    <property type="evidence" value="ECO:0007669"/>
    <property type="project" value="InterPro"/>
</dbReference>
<keyword evidence="4 10" id="KW-1003">Cell membrane</keyword>
<evidence type="ECO:0000256" key="10">
    <source>
        <dbReference type="RuleBase" id="RU362123"/>
    </source>
</evidence>
<dbReference type="RefSeq" id="WP_054285631.1">
    <property type="nucleotide sequence ID" value="NZ_CYHA01000003.1"/>
</dbReference>
<keyword evidence="9" id="KW-0472">Membrane</keyword>
<gene>
    <name evidence="13" type="ORF">Ga0061063_1527</name>
</gene>
<dbReference type="PANTHER" id="PTHR33446:SF2">
    <property type="entry name" value="PROTEIN TONB"/>
    <property type="match status" value="1"/>
</dbReference>
<evidence type="ECO:0000256" key="6">
    <source>
        <dbReference type="ARBA" id="ARBA00022692"/>
    </source>
</evidence>
<dbReference type="GO" id="GO:0030288">
    <property type="term" value="C:outer membrane-bounded periplasmic space"/>
    <property type="evidence" value="ECO:0007669"/>
    <property type="project" value="InterPro"/>
</dbReference>
<dbReference type="AlphaFoldDB" id="A0A0K6GWN9"/>
<dbReference type="GO" id="GO:0098797">
    <property type="term" value="C:plasma membrane protein complex"/>
    <property type="evidence" value="ECO:0007669"/>
    <property type="project" value="TreeGrafter"/>
</dbReference>
<keyword evidence="10" id="KW-0735">Signal-anchor</keyword>
<dbReference type="Proteomes" id="UP000243535">
    <property type="component" value="Unassembled WGS sequence"/>
</dbReference>
<feature type="compositionally biased region" description="Pro residues" evidence="11">
    <location>
        <begin position="51"/>
        <end position="60"/>
    </location>
</feature>